<feature type="transmembrane region" description="Helical" evidence="9">
    <location>
        <begin position="508"/>
        <end position="530"/>
    </location>
</feature>
<evidence type="ECO:0000256" key="4">
    <source>
        <dbReference type="ARBA" id="ARBA00022679"/>
    </source>
</evidence>
<feature type="transmembrane region" description="Helical" evidence="9">
    <location>
        <begin position="279"/>
        <end position="299"/>
    </location>
</feature>
<comment type="caution">
    <text evidence="10">The sequence shown here is derived from an EMBL/GenBank/DDBJ whole genome shotgun (WGS) entry which is preliminary data.</text>
</comment>
<feature type="transmembrane region" description="Helical" evidence="9">
    <location>
        <begin position="396"/>
        <end position="417"/>
    </location>
</feature>
<evidence type="ECO:0000256" key="5">
    <source>
        <dbReference type="ARBA" id="ARBA00022692"/>
    </source>
</evidence>
<dbReference type="RefSeq" id="WP_163519130.1">
    <property type="nucleotide sequence ID" value="NZ_JTCM02000070.1"/>
</dbReference>
<dbReference type="Proteomes" id="UP000031549">
    <property type="component" value="Unassembled WGS sequence"/>
</dbReference>
<protein>
    <submittedName>
        <fullName evidence="10">Glycosyltransferase family 39 protein</fullName>
    </submittedName>
</protein>
<dbReference type="GO" id="GO:0016763">
    <property type="term" value="F:pentosyltransferase activity"/>
    <property type="evidence" value="ECO:0007669"/>
    <property type="project" value="TreeGrafter"/>
</dbReference>
<evidence type="ECO:0000313" key="11">
    <source>
        <dbReference type="Proteomes" id="UP000031549"/>
    </source>
</evidence>
<evidence type="ECO:0000256" key="6">
    <source>
        <dbReference type="ARBA" id="ARBA00022989"/>
    </source>
</evidence>
<dbReference type="EMBL" id="JTCM02000070">
    <property type="protein sequence ID" value="NEU75460.1"/>
    <property type="molecule type" value="Genomic_DNA"/>
</dbReference>
<keyword evidence="5 9" id="KW-0812">Transmembrane</keyword>
<evidence type="ECO:0000256" key="8">
    <source>
        <dbReference type="SAM" id="MobiDB-lite"/>
    </source>
</evidence>
<comment type="subcellular location">
    <subcellularLocation>
        <location evidence="1">Cell membrane</location>
        <topology evidence="1">Multi-pass membrane protein</topology>
    </subcellularLocation>
</comment>
<feature type="transmembrane region" description="Helical" evidence="9">
    <location>
        <begin position="542"/>
        <end position="560"/>
    </location>
</feature>
<dbReference type="PANTHER" id="PTHR33908:SF3">
    <property type="entry name" value="UNDECAPRENYL PHOSPHATE-ALPHA-4-AMINO-4-DEOXY-L-ARABINOSE ARABINOSYL TRANSFERASE"/>
    <property type="match status" value="1"/>
</dbReference>
<feature type="transmembrane region" description="Helical" evidence="9">
    <location>
        <begin position="107"/>
        <end position="125"/>
    </location>
</feature>
<feature type="transmembrane region" description="Helical" evidence="9">
    <location>
        <begin position="371"/>
        <end position="390"/>
    </location>
</feature>
<keyword evidence="6 9" id="KW-1133">Transmembrane helix</keyword>
<dbReference type="GO" id="GO:0010041">
    <property type="term" value="P:response to iron(III) ion"/>
    <property type="evidence" value="ECO:0007669"/>
    <property type="project" value="TreeGrafter"/>
</dbReference>
<dbReference type="InterPro" id="IPR050297">
    <property type="entry name" value="LipidA_mod_glycosyltrf_83"/>
</dbReference>
<keyword evidence="11" id="KW-1185">Reference proteome</keyword>
<feature type="transmembrane region" description="Helical" evidence="9">
    <location>
        <begin position="18"/>
        <end position="38"/>
    </location>
</feature>
<keyword evidence="4 10" id="KW-0808">Transferase</keyword>
<feature type="compositionally biased region" description="Basic and acidic residues" evidence="8">
    <location>
        <begin position="423"/>
        <end position="438"/>
    </location>
</feature>
<name>A0A846HFN5_9CYAN</name>
<keyword evidence="2" id="KW-1003">Cell membrane</keyword>
<proteinExistence type="predicted"/>
<accession>A0A846HFN5</accession>
<dbReference type="GO" id="GO:0005886">
    <property type="term" value="C:plasma membrane"/>
    <property type="evidence" value="ECO:0007669"/>
    <property type="project" value="UniProtKB-SubCell"/>
</dbReference>
<reference evidence="10 11" key="1">
    <citation type="journal article" date="2015" name="Genome Announc.">
        <title>Draft Genome Sequence of Cyanobacterium Hassallia byssoidea Strain VB512170, Isolated from Monuments in India.</title>
        <authorList>
            <person name="Singh D."/>
            <person name="Chandrababunaidu M.M."/>
            <person name="Panda A."/>
            <person name="Sen D."/>
            <person name="Bhattacharyya S."/>
            <person name="Adhikary S.P."/>
            <person name="Tripathy S."/>
        </authorList>
    </citation>
    <scope>NUCLEOTIDE SEQUENCE [LARGE SCALE GENOMIC DNA]</scope>
    <source>
        <strain evidence="10 11">VB512170</strain>
    </source>
</reference>
<feature type="transmembrane region" description="Helical" evidence="9">
    <location>
        <begin position="329"/>
        <end position="351"/>
    </location>
</feature>
<evidence type="ECO:0000256" key="2">
    <source>
        <dbReference type="ARBA" id="ARBA00022475"/>
    </source>
</evidence>
<evidence type="ECO:0000256" key="7">
    <source>
        <dbReference type="ARBA" id="ARBA00023136"/>
    </source>
</evidence>
<dbReference type="PANTHER" id="PTHR33908">
    <property type="entry name" value="MANNOSYLTRANSFERASE YKCB-RELATED"/>
    <property type="match status" value="1"/>
</dbReference>
<feature type="transmembrane region" description="Helical" evidence="9">
    <location>
        <begin position="235"/>
        <end position="267"/>
    </location>
</feature>
<sequence>MTNRAVDRWFNNLGKRPVLAVTLSIFWLILIGWVGYGWNLGSIGLIDETEPLFAEASRQMFVTGDWITPFFNGETRFDKPALIYWCQAIAYAIIGVNEWAVRLPSAIAALAVISVSFYTLLMYLARLDELEHISRPTRRWLTAALGAAIMALTPEMIVWGRTGVSDMLLTGCVATALLCFFLGYASKGMGNGESSAVRGFPALRRLALPLGEWGMGKKVIPNLSSQSLLPNKWYLAFYVLIAGAILTKGPVGIVLPGLIIAAFLLYVGKVREVLREMRFLIGMLIIFTLSVPWYVLVIWRNGWNYINSFFGYHNLERFTEVVNGHRAPWYFYFVVVLLGFAPYSVYLPIAIARLKFWQIKYWRSQERSQQLSLFAFIWFIVVFSFFTIAVTKLPSYVLPLMPAAAILVTLLWSDFLLDKGTRGQGDKGHKGHKGDKGEFVSSSSLSSPTPPLPPSPPLPIPPSPHFPLWSGWVNVAFLSAVGVALFHLPELLGKDPAAPNFPQQLQQLNLPMLGGIIWLLCAVIIAVLLLRRFWLPIIGVNLLGLTAFLIVVLMPALFLIDHERQLPLRELSAIAVQAKQPNEELIMVGFKKPTVVFYTHENVTFLKFTEHAQEHIQNQAAKKAQPASVLVLSQPKKLIQMNLQPADYENLGISGAYQLIRVPFKS</sequence>
<evidence type="ECO:0000313" key="10">
    <source>
        <dbReference type="EMBL" id="NEU75460.1"/>
    </source>
</evidence>
<keyword evidence="3" id="KW-0328">Glycosyltransferase</keyword>
<dbReference type="GO" id="GO:0009103">
    <property type="term" value="P:lipopolysaccharide biosynthetic process"/>
    <property type="evidence" value="ECO:0007669"/>
    <property type="project" value="UniProtKB-ARBA"/>
</dbReference>
<feature type="transmembrane region" description="Helical" evidence="9">
    <location>
        <begin position="82"/>
        <end position="100"/>
    </location>
</feature>
<organism evidence="10 11">
    <name type="scientific">Hassallia byssoidea VB512170</name>
    <dbReference type="NCBI Taxonomy" id="1304833"/>
    <lineage>
        <taxon>Bacteria</taxon>
        <taxon>Bacillati</taxon>
        <taxon>Cyanobacteriota</taxon>
        <taxon>Cyanophyceae</taxon>
        <taxon>Nostocales</taxon>
        <taxon>Tolypothrichaceae</taxon>
        <taxon>Hassallia</taxon>
    </lineage>
</organism>
<feature type="region of interest" description="Disordered" evidence="8">
    <location>
        <begin position="423"/>
        <end position="456"/>
    </location>
</feature>
<feature type="transmembrane region" description="Helical" evidence="9">
    <location>
        <begin position="466"/>
        <end position="488"/>
    </location>
</feature>
<feature type="transmembrane region" description="Helical" evidence="9">
    <location>
        <begin position="167"/>
        <end position="185"/>
    </location>
</feature>
<evidence type="ECO:0000256" key="3">
    <source>
        <dbReference type="ARBA" id="ARBA00022676"/>
    </source>
</evidence>
<evidence type="ECO:0000256" key="9">
    <source>
        <dbReference type="SAM" id="Phobius"/>
    </source>
</evidence>
<evidence type="ECO:0000256" key="1">
    <source>
        <dbReference type="ARBA" id="ARBA00004651"/>
    </source>
</evidence>
<dbReference type="AlphaFoldDB" id="A0A846HFN5"/>
<keyword evidence="7 9" id="KW-0472">Membrane</keyword>
<feature type="transmembrane region" description="Helical" evidence="9">
    <location>
        <begin position="140"/>
        <end position="160"/>
    </location>
</feature>
<gene>
    <name evidence="10" type="ORF">PI95_023600</name>
</gene>